<reference evidence="2" key="1">
    <citation type="journal article" date="2017" name="Nat. Ecol. Evol.">
        <title>Genome expansion and lineage-specific genetic innovations in the forest pathogenic fungi Armillaria.</title>
        <authorList>
            <person name="Sipos G."/>
            <person name="Prasanna A.N."/>
            <person name="Walter M.C."/>
            <person name="O'Connor E."/>
            <person name="Balint B."/>
            <person name="Krizsan K."/>
            <person name="Kiss B."/>
            <person name="Hess J."/>
            <person name="Varga T."/>
            <person name="Slot J."/>
            <person name="Riley R."/>
            <person name="Boka B."/>
            <person name="Rigling D."/>
            <person name="Barry K."/>
            <person name="Lee J."/>
            <person name="Mihaltcheva S."/>
            <person name="LaButti K."/>
            <person name="Lipzen A."/>
            <person name="Waldron R."/>
            <person name="Moloney N.M."/>
            <person name="Sperisen C."/>
            <person name="Kredics L."/>
            <person name="Vagvoelgyi C."/>
            <person name="Patrignani A."/>
            <person name="Fitzpatrick D."/>
            <person name="Nagy I."/>
            <person name="Doyle S."/>
            <person name="Anderson J.B."/>
            <person name="Grigoriev I.V."/>
            <person name="Gueldener U."/>
            <person name="Muensterkoetter M."/>
            <person name="Nagy L.G."/>
        </authorList>
    </citation>
    <scope>NUCLEOTIDE SEQUENCE [LARGE SCALE GENOMIC DNA]</scope>
    <source>
        <strain evidence="2">Ar21-2</strain>
    </source>
</reference>
<gene>
    <name evidence="1" type="ORF">ARMGADRAFT_47921</name>
</gene>
<dbReference type="GO" id="GO:0005739">
    <property type="term" value="C:mitochondrion"/>
    <property type="evidence" value="ECO:0007669"/>
    <property type="project" value="TreeGrafter"/>
</dbReference>
<dbReference type="InterPro" id="IPR051035">
    <property type="entry name" value="Mito_inheritance_9"/>
</dbReference>
<protein>
    <recommendedName>
        <fullName evidence="3">Aminoglycoside phosphotransferase domain-containing protein</fullName>
    </recommendedName>
</protein>
<keyword evidence="2" id="KW-1185">Reference proteome</keyword>
<evidence type="ECO:0000313" key="2">
    <source>
        <dbReference type="Proteomes" id="UP000217790"/>
    </source>
</evidence>
<dbReference type="AlphaFoldDB" id="A0A2H3EE25"/>
<organism evidence="1 2">
    <name type="scientific">Armillaria gallica</name>
    <name type="common">Bulbous honey fungus</name>
    <name type="synonym">Armillaria bulbosa</name>
    <dbReference type="NCBI Taxonomy" id="47427"/>
    <lineage>
        <taxon>Eukaryota</taxon>
        <taxon>Fungi</taxon>
        <taxon>Dikarya</taxon>
        <taxon>Basidiomycota</taxon>
        <taxon>Agaricomycotina</taxon>
        <taxon>Agaricomycetes</taxon>
        <taxon>Agaricomycetidae</taxon>
        <taxon>Agaricales</taxon>
        <taxon>Marasmiineae</taxon>
        <taxon>Physalacriaceae</taxon>
        <taxon>Armillaria</taxon>
    </lineage>
</organism>
<evidence type="ECO:0008006" key="3">
    <source>
        <dbReference type="Google" id="ProtNLM"/>
    </source>
</evidence>
<dbReference type="OrthoDB" id="2831558at2759"/>
<evidence type="ECO:0000313" key="1">
    <source>
        <dbReference type="EMBL" id="PBL04275.1"/>
    </source>
</evidence>
<dbReference type="InParanoid" id="A0A2H3EE25"/>
<dbReference type="Proteomes" id="UP000217790">
    <property type="component" value="Unassembled WGS sequence"/>
</dbReference>
<accession>A0A2H3EE25</accession>
<dbReference type="OMA" id="HATAWRY"/>
<dbReference type="EMBL" id="KZ293644">
    <property type="protein sequence ID" value="PBL04275.1"/>
    <property type="molecule type" value="Genomic_DNA"/>
</dbReference>
<dbReference type="PANTHER" id="PTHR36091">
    <property type="entry name" value="ALTERED INHERITANCE OF MITOCHONDRIA PROTEIN 9, MITOCHONDRIAL"/>
    <property type="match status" value="1"/>
</dbReference>
<dbReference type="PANTHER" id="PTHR36091:SF1">
    <property type="entry name" value="ALTERED INHERITANCE OF MITOCHONDRIA PROTEIN 9, MITOCHONDRIAL"/>
    <property type="match status" value="1"/>
</dbReference>
<proteinExistence type="predicted"/>
<name>A0A2H3EE25_ARMGA</name>
<sequence>MECPKSTFQSCWYHIKGVQTGHAMDLVRLSKHSKVYVRHMLTIEFIHPSEGFQTENLHFKEDVSPELQDRPLYLSDEDDQCPSIQKYRIGPIVGREWWRGERRNIQADRGVWPDIASYITTAAQLAQESLSLGIDTNSIFARSDVPKIHRLLEKCIAVVPHLAPSDSSLLPPLLAHPDMSALNILIESPEKPSITCFLDWRGAIVSPVFMQASIPALLAYSDGVFELDSEGCVPPLPEDTDQRPSDEQEYLRLYYKLLSRCRFYLTHLPKLVPIHATAWRYQV</sequence>